<dbReference type="SUPFAM" id="SSF50346">
    <property type="entry name" value="PRC-barrel domain"/>
    <property type="match status" value="1"/>
</dbReference>
<dbReference type="GO" id="GO:0019684">
    <property type="term" value="P:photosynthesis, light reaction"/>
    <property type="evidence" value="ECO:0007669"/>
    <property type="project" value="InterPro"/>
</dbReference>
<keyword evidence="3" id="KW-1185">Reference proteome</keyword>
<organism evidence="2 3">
    <name type="scientific">Nostoc punctiforme (strain ATCC 29133 / PCC 73102)</name>
    <dbReference type="NCBI Taxonomy" id="63737"/>
    <lineage>
        <taxon>Bacteria</taxon>
        <taxon>Bacillati</taxon>
        <taxon>Cyanobacteriota</taxon>
        <taxon>Cyanophyceae</taxon>
        <taxon>Nostocales</taxon>
        <taxon>Nostocaceae</taxon>
        <taxon>Nostoc</taxon>
    </lineage>
</organism>
<feature type="domain" description="PRC-barrel" evidence="1">
    <location>
        <begin position="67"/>
        <end position="135"/>
    </location>
</feature>
<evidence type="ECO:0000259" key="1">
    <source>
        <dbReference type="Pfam" id="PF05239"/>
    </source>
</evidence>
<accession>B2IXP8</accession>
<dbReference type="InterPro" id="IPR014747">
    <property type="entry name" value="Bac_photo_RC_H_C"/>
</dbReference>
<dbReference type="EMBL" id="CP001037">
    <property type="protein sequence ID" value="ACC81576.1"/>
    <property type="molecule type" value="Genomic_DNA"/>
</dbReference>
<dbReference type="RefSeq" id="WP_012409562.1">
    <property type="nucleotide sequence ID" value="NC_010628.1"/>
</dbReference>
<dbReference type="HOGENOM" id="CLU_1298712_0_0_3"/>
<evidence type="ECO:0000313" key="2">
    <source>
        <dbReference type="EMBL" id="ACC81576.1"/>
    </source>
</evidence>
<dbReference type="EnsemblBacteria" id="ACC81576">
    <property type="protein sequence ID" value="ACC81576"/>
    <property type="gene ID" value="Npun_F3089"/>
</dbReference>
<dbReference type="PhylomeDB" id="B2IXP8"/>
<dbReference type="GO" id="GO:0030077">
    <property type="term" value="C:plasma membrane light-harvesting complex"/>
    <property type="evidence" value="ECO:0007669"/>
    <property type="project" value="InterPro"/>
</dbReference>
<dbReference type="Gene3D" id="3.90.50.10">
    <property type="entry name" value="Photosynthetic Reaction Center, subunit H, domain 2"/>
    <property type="match status" value="1"/>
</dbReference>
<name>B2IXP8_NOSP7</name>
<dbReference type="Proteomes" id="UP000001191">
    <property type="component" value="Chromosome"/>
</dbReference>
<dbReference type="InterPro" id="IPR027275">
    <property type="entry name" value="PRC-brl_dom"/>
</dbReference>
<protein>
    <submittedName>
        <fullName evidence="2">PRC-barrel domain protein</fullName>
    </submittedName>
</protein>
<dbReference type="KEGG" id="npu:Npun_F3089"/>
<reference evidence="3" key="1">
    <citation type="submission" date="2008-04" db="EMBL/GenBank/DDBJ databases">
        <title>Complete sequence of chromosome of Nostoc punctiforme ATCC 29133.</title>
        <authorList>
            <consortium name="US DOE Joint Genome Institute"/>
            <person name="Copeland A."/>
            <person name="Lucas S."/>
            <person name="Lapidus A."/>
            <person name="Glavina del Rio T."/>
            <person name="Dalin E."/>
            <person name="Tice H."/>
            <person name="Pitluck S."/>
            <person name="Chain P."/>
            <person name="Malfatti S."/>
            <person name="Shin M."/>
            <person name="Vergez L."/>
            <person name="Schmutz J."/>
            <person name="Larimer F."/>
            <person name="Land M."/>
            <person name="Hauser L."/>
            <person name="Kyrpides N."/>
            <person name="Kim E."/>
            <person name="Meeks J.C."/>
            <person name="Elhai J."/>
            <person name="Campbell E.L."/>
            <person name="Thiel T."/>
            <person name="Longmire J."/>
            <person name="Potts M."/>
            <person name="Atlas R."/>
        </authorList>
    </citation>
    <scope>NUCLEOTIDE SEQUENCE [LARGE SCALE GENOMIC DNA]</scope>
    <source>
        <strain evidence="3">ATCC 29133 / PCC 73102</strain>
    </source>
</reference>
<reference evidence="2 3" key="2">
    <citation type="journal article" date="2013" name="Plant Physiol.">
        <title>A Nostoc punctiforme Sugar Transporter Necessary to Establish a Cyanobacterium-Plant Symbiosis.</title>
        <authorList>
            <person name="Ekman M."/>
            <person name="Picossi S."/>
            <person name="Campbell E.L."/>
            <person name="Meeks J.C."/>
            <person name="Flores E."/>
        </authorList>
    </citation>
    <scope>NUCLEOTIDE SEQUENCE [LARGE SCALE GENOMIC DNA]</scope>
    <source>
        <strain evidence="3">ATCC 29133 / PCC 73102</strain>
    </source>
</reference>
<dbReference type="STRING" id="63737.Npun_F3089"/>
<dbReference type="InterPro" id="IPR011033">
    <property type="entry name" value="PRC_barrel-like_sf"/>
</dbReference>
<evidence type="ECO:0000313" key="3">
    <source>
        <dbReference type="Proteomes" id="UP000001191"/>
    </source>
</evidence>
<gene>
    <name evidence="2" type="ordered locus">Npun_F3089</name>
</gene>
<sequence length="212" mass="25036">MRLRITALKSEMNSQNAYKSVGLTNTAYEREIQPLSQFLIKFNSFNRRNNMILYKLDEYNPNYTNEIFNGNDIKNFDVYADDARVGSVVNILVDENDARFRYFIIDTGFWIFDKQVLLPVGLARLDYDNKHLFVSKLTKEQVKNLPEFSESLAIDNEYEERVRGVYRPLVPSAMSGILGTPAFYNYTMEPYFYEMNDPNFRTYEENLRNKRN</sequence>
<dbReference type="eggNOG" id="COG3861">
    <property type="taxonomic scope" value="Bacteria"/>
</dbReference>
<dbReference type="AlphaFoldDB" id="B2IXP8"/>
<dbReference type="Pfam" id="PF05239">
    <property type="entry name" value="PRC"/>
    <property type="match status" value="1"/>
</dbReference>
<proteinExistence type="predicted"/>